<dbReference type="InterPro" id="IPR005135">
    <property type="entry name" value="Endo/exonuclease/phosphatase"/>
</dbReference>
<dbReference type="SUPFAM" id="SSF56219">
    <property type="entry name" value="DNase I-like"/>
    <property type="match status" value="1"/>
</dbReference>
<dbReference type="PANTHER" id="PTHR35218:SF7">
    <property type="entry name" value="ENDONUCLEASE_EXONUCLEASE_PHOSPHATASE"/>
    <property type="match status" value="1"/>
</dbReference>
<dbReference type="AlphaFoldDB" id="A0AAN9HPK4"/>
<dbReference type="Gene3D" id="3.60.10.10">
    <property type="entry name" value="Endonuclease/exonuclease/phosphatase"/>
    <property type="match status" value="1"/>
</dbReference>
<accession>A0AAN9HPK4</accession>
<dbReference type="PANTHER" id="PTHR35218">
    <property type="entry name" value="RNASE H DOMAIN-CONTAINING PROTEIN"/>
    <property type="match status" value="1"/>
</dbReference>
<name>A0AAN9HPK4_CROPI</name>
<keyword evidence="1" id="KW-1133">Transmembrane helix</keyword>
<dbReference type="Proteomes" id="UP001372338">
    <property type="component" value="Unassembled WGS sequence"/>
</dbReference>
<dbReference type="GO" id="GO:0003824">
    <property type="term" value="F:catalytic activity"/>
    <property type="evidence" value="ECO:0007669"/>
    <property type="project" value="InterPro"/>
</dbReference>
<keyword evidence="1" id="KW-0812">Transmembrane</keyword>
<keyword evidence="4" id="KW-1185">Reference proteome</keyword>
<gene>
    <name evidence="3" type="ORF">RIF29_38295</name>
</gene>
<protein>
    <recommendedName>
        <fullName evidence="2">Endonuclease/exonuclease/phosphatase domain-containing protein</fullName>
    </recommendedName>
</protein>
<feature type="transmembrane region" description="Helical" evidence="1">
    <location>
        <begin position="20"/>
        <end position="39"/>
    </location>
</feature>
<dbReference type="EMBL" id="JAYWIO010000008">
    <property type="protein sequence ID" value="KAK7243497.1"/>
    <property type="molecule type" value="Genomic_DNA"/>
</dbReference>
<feature type="domain" description="Endonuclease/exonuclease/phosphatase" evidence="2">
    <location>
        <begin position="45"/>
        <end position="113"/>
    </location>
</feature>
<evidence type="ECO:0000313" key="4">
    <source>
        <dbReference type="Proteomes" id="UP001372338"/>
    </source>
</evidence>
<evidence type="ECO:0000256" key="1">
    <source>
        <dbReference type="SAM" id="Phobius"/>
    </source>
</evidence>
<dbReference type="Pfam" id="PF03372">
    <property type="entry name" value="Exo_endo_phos"/>
    <property type="match status" value="1"/>
</dbReference>
<proteinExistence type="predicted"/>
<comment type="caution">
    <text evidence="3">The sequence shown here is derived from an EMBL/GenBank/DDBJ whole genome shotgun (WGS) entry which is preliminary data.</text>
</comment>
<sequence>MAINRKLLARSEINCCMTHLSFLFASVTCSFFVSIMNVFDDVKIISWNIRGTINKDGRRYVRELVHNHHPDIFIVMETHCLFSSSLNFWQRLGFVHVATVEARGHSGGIWVLSCVGANLSYKVCHSFNQCITFSISRGSSSWVCSAMYDSVAESSPRFHSDHSPLLIRCGGLQIDATDFNRSTLLETKNAQECKVQTLLSFSL</sequence>
<evidence type="ECO:0000259" key="2">
    <source>
        <dbReference type="Pfam" id="PF03372"/>
    </source>
</evidence>
<keyword evidence="1" id="KW-0472">Membrane</keyword>
<evidence type="ECO:0000313" key="3">
    <source>
        <dbReference type="EMBL" id="KAK7243497.1"/>
    </source>
</evidence>
<organism evidence="3 4">
    <name type="scientific">Crotalaria pallida</name>
    <name type="common">Smooth rattlebox</name>
    <name type="synonym">Crotalaria striata</name>
    <dbReference type="NCBI Taxonomy" id="3830"/>
    <lineage>
        <taxon>Eukaryota</taxon>
        <taxon>Viridiplantae</taxon>
        <taxon>Streptophyta</taxon>
        <taxon>Embryophyta</taxon>
        <taxon>Tracheophyta</taxon>
        <taxon>Spermatophyta</taxon>
        <taxon>Magnoliopsida</taxon>
        <taxon>eudicotyledons</taxon>
        <taxon>Gunneridae</taxon>
        <taxon>Pentapetalae</taxon>
        <taxon>rosids</taxon>
        <taxon>fabids</taxon>
        <taxon>Fabales</taxon>
        <taxon>Fabaceae</taxon>
        <taxon>Papilionoideae</taxon>
        <taxon>50 kb inversion clade</taxon>
        <taxon>genistoids sensu lato</taxon>
        <taxon>core genistoids</taxon>
        <taxon>Crotalarieae</taxon>
        <taxon>Crotalaria</taxon>
    </lineage>
</organism>
<dbReference type="InterPro" id="IPR036691">
    <property type="entry name" value="Endo/exonu/phosph_ase_sf"/>
</dbReference>
<reference evidence="3 4" key="1">
    <citation type="submission" date="2024-01" db="EMBL/GenBank/DDBJ databases">
        <title>The genomes of 5 underutilized Papilionoideae crops provide insights into root nodulation and disease resistanc.</title>
        <authorList>
            <person name="Yuan L."/>
        </authorList>
    </citation>
    <scope>NUCLEOTIDE SEQUENCE [LARGE SCALE GENOMIC DNA]</scope>
    <source>
        <strain evidence="3">ZHUSHIDOU_FW_LH</strain>
        <tissue evidence="3">Leaf</tissue>
    </source>
</reference>